<dbReference type="Proteomes" id="UP000265663">
    <property type="component" value="Unassembled WGS sequence"/>
</dbReference>
<dbReference type="PANTHER" id="PTHR36181">
    <property type="entry name" value="INTRON-ENCODED ENDONUCLEASE AI3-RELATED"/>
    <property type="match status" value="1"/>
</dbReference>
<dbReference type="Gene3D" id="3.10.28.10">
    <property type="entry name" value="Homing endonucleases"/>
    <property type="match status" value="1"/>
</dbReference>
<keyword evidence="2" id="KW-0255">Endonuclease</keyword>
<accession>A0A3M7M5P3</accession>
<protein>
    <submittedName>
        <fullName evidence="2">Laglidadg endonuclease (Mitochondrion)</fullName>
    </submittedName>
</protein>
<organism evidence="2 3">
    <name type="scientific">Pyrenophora seminiperda CCB06</name>
    <dbReference type="NCBI Taxonomy" id="1302712"/>
    <lineage>
        <taxon>Eukaryota</taxon>
        <taxon>Fungi</taxon>
        <taxon>Dikarya</taxon>
        <taxon>Ascomycota</taxon>
        <taxon>Pezizomycotina</taxon>
        <taxon>Dothideomycetes</taxon>
        <taxon>Pleosporomycetidae</taxon>
        <taxon>Pleosporales</taxon>
        <taxon>Pleosporineae</taxon>
        <taxon>Pleosporaceae</taxon>
        <taxon>Pyrenophora</taxon>
    </lineage>
</organism>
<dbReference type="GO" id="GO:0005739">
    <property type="term" value="C:mitochondrion"/>
    <property type="evidence" value="ECO:0007669"/>
    <property type="project" value="UniProtKB-ARBA"/>
</dbReference>
<dbReference type="SUPFAM" id="SSF55608">
    <property type="entry name" value="Homing endonucleases"/>
    <property type="match status" value="1"/>
</dbReference>
<dbReference type="OrthoDB" id="3665149at2759"/>
<proteinExistence type="predicted"/>
<keyword evidence="3" id="KW-1185">Reference proteome</keyword>
<dbReference type="PANTHER" id="PTHR36181:SF4">
    <property type="entry name" value="LAGLIDADG ENDONUCLEASE"/>
    <property type="match status" value="1"/>
</dbReference>
<keyword evidence="2" id="KW-0540">Nuclease</keyword>
<dbReference type="AlphaFoldDB" id="A0A3M7M5P3"/>
<dbReference type="InterPro" id="IPR027434">
    <property type="entry name" value="Homing_endonucl"/>
</dbReference>
<reference evidence="2 3" key="1">
    <citation type="journal article" date="2014" name="PLoS ONE">
        <title>De novo Genome Assembly of the Fungal Plant Pathogen Pyrenophora semeniperda.</title>
        <authorList>
            <person name="Soliai M.M."/>
            <person name="Meyer S.E."/>
            <person name="Udall J.A."/>
            <person name="Elzinga D.E."/>
            <person name="Hermansen R.A."/>
            <person name="Bodily P.M."/>
            <person name="Hart A.A."/>
            <person name="Coleman C.E."/>
        </authorList>
    </citation>
    <scope>NUCLEOTIDE SEQUENCE [LARGE SCALE GENOMIC DNA]</scope>
    <source>
        <strain evidence="2 3">CCB06</strain>
        <tissue evidence="2">Mycelium</tissue>
    </source>
</reference>
<keyword evidence="2" id="KW-0378">Hydrolase</keyword>
<dbReference type="InterPro" id="IPR051289">
    <property type="entry name" value="LAGLIDADG_Endonuclease"/>
</dbReference>
<sequence length="97" mass="11426">MLKKIIEHFDNYPFITQKYGDYLLFREAVILILRKEHLTLAGLEKFVAIKASMNLGLSKKLEQTFPNIIPKVRLLICTTEIPNPFWINISYCWKIAR</sequence>
<gene>
    <name evidence="2" type="ORF">GMOD_00010396</name>
</gene>
<evidence type="ECO:0000313" key="2">
    <source>
        <dbReference type="EMBL" id="RMZ69700.1"/>
    </source>
</evidence>
<dbReference type="InterPro" id="IPR004860">
    <property type="entry name" value="LAGLIDADG_dom"/>
</dbReference>
<feature type="domain" description="Homing endonuclease LAGLIDADG" evidence="1">
    <location>
        <begin position="2"/>
        <end position="29"/>
    </location>
</feature>
<evidence type="ECO:0000259" key="1">
    <source>
        <dbReference type="Pfam" id="PF00961"/>
    </source>
</evidence>
<dbReference type="EMBL" id="KE747820">
    <property type="protein sequence ID" value="RMZ69700.1"/>
    <property type="molecule type" value="Genomic_DNA"/>
</dbReference>
<evidence type="ECO:0000313" key="3">
    <source>
        <dbReference type="Proteomes" id="UP000265663"/>
    </source>
</evidence>
<name>A0A3M7M5P3_9PLEO</name>
<dbReference type="GO" id="GO:0004519">
    <property type="term" value="F:endonuclease activity"/>
    <property type="evidence" value="ECO:0007669"/>
    <property type="project" value="UniProtKB-KW"/>
</dbReference>
<dbReference type="Pfam" id="PF00961">
    <property type="entry name" value="LAGLIDADG_1"/>
    <property type="match status" value="1"/>
</dbReference>